<dbReference type="PROSITE" id="PS01124">
    <property type="entry name" value="HTH_ARAC_FAMILY_2"/>
    <property type="match status" value="1"/>
</dbReference>
<name>A0A4Y8PUD8_9BACL</name>
<dbReference type="Pfam" id="PF12833">
    <property type="entry name" value="HTH_18"/>
    <property type="match status" value="1"/>
</dbReference>
<dbReference type="PANTHER" id="PTHR43280:SF2">
    <property type="entry name" value="HTH-TYPE TRANSCRIPTIONAL REGULATOR EXSA"/>
    <property type="match status" value="1"/>
</dbReference>
<proteinExistence type="predicted"/>
<organism evidence="5 6">
    <name type="scientific">Paenibacillus athensensis</name>
    <dbReference type="NCBI Taxonomy" id="1967502"/>
    <lineage>
        <taxon>Bacteria</taxon>
        <taxon>Bacillati</taxon>
        <taxon>Bacillota</taxon>
        <taxon>Bacilli</taxon>
        <taxon>Bacillales</taxon>
        <taxon>Paenibacillaceae</taxon>
        <taxon>Paenibacillus</taxon>
    </lineage>
</organism>
<evidence type="ECO:0000256" key="3">
    <source>
        <dbReference type="ARBA" id="ARBA00023163"/>
    </source>
</evidence>
<evidence type="ECO:0000256" key="1">
    <source>
        <dbReference type="ARBA" id="ARBA00023015"/>
    </source>
</evidence>
<dbReference type="InterPro" id="IPR009057">
    <property type="entry name" value="Homeodomain-like_sf"/>
</dbReference>
<dbReference type="OrthoDB" id="9807321at2"/>
<evidence type="ECO:0000259" key="4">
    <source>
        <dbReference type="PROSITE" id="PS01124"/>
    </source>
</evidence>
<dbReference type="InterPro" id="IPR018060">
    <property type="entry name" value="HTH_AraC"/>
</dbReference>
<gene>
    <name evidence="5" type="ORF">B5M42_19610</name>
</gene>
<dbReference type="PANTHER" id="PTHR43280">
    <property type="entry name" value="ARAC-FAMILY TRANSCRIPTIONAL REGULATOR"/>
    <property type="match status" value="1"/>
</dbReference>
<dbReference type="AlphaFoldDB" id="A0A4Y8PUD8"/>
<dbReference type="PROSITE" id="PS00041">
    <property type="entry name" value="HTH_ARAC_FAMILY_1"/>
    <property type="match status" value="1"/>
</dbReference>
<protein>
    <submittedName>
        <fullName evidence="5">AraC family transcriptional regulator</fullName>
    </submittedName>
</protein>
<dbReference type="InterPro" id="IPR018062">
    <property type="entry name" value="HTH_AraC-typ_CS"/>
</dbReference>
<dbReference type="Proteomes" id="UP000298246">
    <property type="component" value="Unassembled WGS sequence"/>
</dbReference>
<keyword evidence="3" id="KW-0804">Transcription</keyword>
<feature type="domain" description="HTH araC/xylS-type" evidence="4">
    <location>
        <begin position="174"/>
        <end position="272"/>
    </location>
</feature>
<sequence>MSRTYEELAVYFANTPIELFGVYRTCLESSRIYSGHVHIPTSRCAVIIALEGAAEFVFDETERYKLKPGSVLIGGVGRRLEMASGAGGFRYCLAHYLPIETGQVKNQRKPEEISVVEAELDPELLRLVDQIANTASAPDVIGKLNQRSLFYQIVAKVLQAERYQQNADSYPMIEDAMRYMQAHFMEPLTLASLAGRYQMKPKYFSHLFTKFTGTGPIEYLIHYRMNKAHEWLLTKRFSVSAVARSVGYADPYYFSRLFKKYKGVAPSQVGFDSRDA</sequence>
<dbReference type="RefSeq" id="WP_134755924.1">
    <property type="nucleotide sequence ID" value="NZ_MYFO02000018.1"/>
</dbReference>
<dbReference type="GO" id="GO:0003700">
    <property type="term" value="F:DNA-binding transcription factor activity"/>
    <property type="evidence" value="ECO:0007669"/>
    <property type="project" value="InterPro"/>
</dbReference>
<accession>A0A4Y8PUD8</accession>
<dbReference type="SUPFAM" id="SSF46689">
    <property type="entry name" value="Homeodomain-like"/>
    <property type="match status" value="2"/>
</dbReference>
<keyword evidence="2" id="KW-0238">DNA-binding</keyword>
<evidence type="ECO:0000313" key="5">
    <source>
        <dbReference type="EMBL" id="TFE84563.1"/>
    </source>
</evidence>
<reference evidence="5 6" key="1">
    <citation type="submission" date="2017-03" db="EMBL/GenBank/DDBJ databases">
        <title>Isolation of Levoglucosan Utilizing Bacteria.</title>
        <authorList>
            <person name="Arya A.S."/>
        </authorList>
    </citation>
    <scope>NUCLEOTIDE SEQUENCE [LARGE SCALE GENOMIC DNA]</scope>
    <source>
        <strain evidence="5 6">MEC069</strain>
    </source>
</reference>
<dbReference type="EMBL" id="MYFO01000033">
    <property type="protein sequence ID" value="TFE84563.1"/>
    <property type="molecule type" value="Genomic_DNA"/>
</dbReference>
<dbReference type="GO" id="GO:0043565">
    <property type="term" value="F:sequence-specific DNA binding"/>
    <property type="evidence" value="ECO:0007669"/>
    <property type="project" value="InterPro"/>
</dbReference>
<evidence type="ECO:0000313" key="6">
    <source>
        <dbReference type="Proteomes" id="UP000298246"/>
    </source>
</evidence>
<evidence type="ECO:0000256" key="2">
    <source>
        <dbReference type="ARBA" id="ARBA00023125"/>
    </source>
</evidence>
<dbReference type="SMART" id="SM00342">
    <property type="entry name" value="HTH_ARAC"/>
    <property type="match status" value="1"/>
</dbReference>
<keyword evidence="1" id="KW-0805">Transcription regulation</keyword>
<comment type="caution">
    <text evidence="5">The sequence shown here is derived from an EMBL/GenBank/DDBJ whole genome shotgun (WGS) entry which is preliminary data.</text>
</comment>
<dbReference type="Gene3D" id="1.10.10.60">
    <property type="entry name" value="Homeodomain-like"/>
    <property type="match status" value="2"/>
</dbReference>
<keyword evidence="6" id="KW-1185">Reference proteome</keyword>